<dbReference type="SUPFAM" id="SSF55781">
    <property type="entry name" value="GAF domain-like"/>
    <property type="match status" value="1"/>
</dbReference>
<keyword evidence="2 6" id="KW-0238">DNA-binding</keyword>
<dbReference type="Pfam" id="PF00196">
    <property type="entry name" value="GerE"/>
    <property type="match status" value="1"/>
</dbReference>
<keyword evidence="1" id="KW-0805">Transcription regulation</keyword>
<evidence type="ECO:0000259" key="5">
    <source>
        <dbReference type="PROSITE" id="PS50043"/>
    </source>
</evidence>
<dbReference type="PANTHER" id="PTHR44688:SF16">
    <property type="entry name" value="DNA-BINDING TRANSCRIPTIONAL ACTIVATOR DEVR_DOSR"/>
    <property type="match status" value="1"/>
</dbReference>
<dbReference type="AlphaFoldDB" id="A0A420VHA8"/>
<dbReference type="Gene3D" id="3.30.450.40">
    <property type="match status" value="1"/>
</dbReference>
<reference evidence="6 7" key="1">
    <citation type="submission" date="2013-12" db="EMBL/GenBank/DDBJ databases">
        <title>Genome and proteome characterization of Caldibacillus debilis GB1 derived from a cellulolytic aero-tolerant co-culture.</title>
        <authorList>
            <person name="Wushke S.T."/>
            <person name="Zhang X."/>
            <person name="Fristensky B."/>
            <person name="Wilkins J.A."/>
            <person name="Levin D.B."/>
            <person name="Sparling R."/>
        </authorList>
    </citation>
    <scope>NUCLEOTIDE SEQUENCE [LARGE SCALE GENOMIC DNA]</scope>
    <source>
        <strain evidence="6 7">GB1</strain>
    </source>
</reference>
<dbReference type="Proteomes" id="UP000286235">
    <property type="component" value="Unassembled WGS sequence"/>
</dbReference>
<keyword evidence="7" id="KW-1185">Reference proteome</keyword>
<name>A0A420VHA8_9BACI</name>
<accession>A0A420VHA8</accession>
<evidence type="ECO:0000256" key="4">
    <source>
        <dbReference type="SAM" id="MobiDB-lite"/>
    </source>
</evidence>
<dbReference type="Gene3D" id="1.10.10.10">
    <property type="entry name" value="Winged helix-like DNA-binding domain superfamily/Winged helix DNA-binding domain"/>
    <property type="match status" value="1"/>
</dbReference>
<dbReference type="InterPro" id="IPR036388">
    <property type="entry name" value="WH-like_DNA-bd_sf"/>
</dbReference>
<dbReference type="PROSITE" id="PS50043">
    <property type="entry name" value="HTH_LUXR_2"/>
    <property type="match status" value="1"/>
</dbReference>
<dbReference type="GO" id="GO:0045892">
    <property type="term" value="P:negative regulation of DNA-templated transcription"/>
    <property type="evidence" value="ECO:0007669"/>
    <property type="project" value="UniProtKB-ARBA"/>
</dbReference>
<dbReference type="InterPro" id="IPR016032">
    <property type="entry name" value="Sig_transdc_resp-reg_C-effctor"/>
</dbReference>
<dbReference type="PANTHER" id="PTHR44688">
    <property type="entry name" value="DNA-BINDING TRANSCRIPTIONAL ACTIVATOR DEVR_DOSR"/>
    <property type="match status" value="1"/>
</dbReference>
<comment type="caution">
    <text evidence="6">The sequence shown here is derived from an EMBL/GenBank/DDBJ whole genome shotgun (WGS) entry which is preliminary data.</text>
</comment>
<dbReference type="PRINTS" id="PR00038">
    <property type="entry name" value="HTHLUXR"/>
</dbReference>
<feature type="domain" description="HTH luxR-type" evidence="5">
    <location>
        <begin position="668"/>
        <end position="733"/>
    </location>
</feature>
<dbReference type="InterPro" id="IPR000792">
    <property type="entry name" value="Tscrpt_reg_LuxR_C"/>
</dbReference>
<dbReference type="GO" id="GO:0003677">
    <property type="term" value="F:DNA binding"/>
    <property type="evidence" value="ECO:0007669"/>
    <property type="project" value="UniProtKB-KW"/>
</dbReference>
<dbReference type="InterPro" id="IPR029016">
    <property type="entry name" value="GAF-like_dom_sf"/>
</dbReference>
<dbReference type="CDD" id="cd06170">
    <property type="entry name" value="LuxR_C_like"/>
    <property type="match status" value="1"/>
</dbReference>
<keyword evidence="3" id="KW-0804">Transcription</keyword>
<dbReference type="EMBL" id="AZRV01000011">
    <property type="protein sequence ID" value="RKO62967.1"/>
    <property type="molecule type" value="Genomic_DNA"/>
</dbReference>
<evidence type="ECO:0000256" key="1">
    <source>
        <dbReference type="ARBA" id="ARBA00023015"/>
    </source>
</evidence>
<dbReference type="SUPFAM" id="SSF46894">
    <property type="entry name" value="C-terminal effector domain of the bipartite response regulators"/>
    <property type="match status" value="1"/>
</dbReference>
<evidence type="ECO:0000256" key="3">
    <source>
        <dbReference type="ARBA" id="ARBA00023163"/>
    </source>
</evidence>
<dbReference type="PROSITE" id="PS00622">
    <property type="entry name" value="HTH_LUXR_1"/>
    <property type="match status" value="1"/>
</dbReference>
<protein>
    <submittedName>
        <fullName evidence="6">Response regulator containing a CheY-like receiver domain and an HTH DNA-binding domain</fullName>
    </submittedName>
</protein>
<sequence length="739" mass="85822">MASRRSFFHEYPANMGGGNAAFTNPESDKRGVLMHSRMESIQEIQNVYSLVTDLFIGIVDEKGDSFTPFSFPQTVEIGALTYIQDRLKEIIPNSCHFEDSLIYDFIPGLKMYIIPFRLPFQRTFFLVSGFFLEEGTKHEVLNFSGKTVQDTSLFPLVLQAKEYSEAAKQKKLRQLENACKLIGQLWAAEHERMQYQKKMREMKETVHFLSDPQADVDSFLTHVQKRTDALDFIGFAVKSEANVFTVKYFHSGTDRSMIGQKFMLGEGFLGQAMAAEKFQIWTDIQEDPRTHFFKRFGLLPSSLFCAPVRLHGENKGLLFGGSFHRAHWEEFLVEEFKFLSSLFQSIYLISSLKNQINSQRIQWFTMNEILRHLANTTDGEKLLSIFLDMSMYLMESPAACVVFRKNRLSEQISFLSRGMDETLRSVYQKDLESRFFTKPFHAAPFTKLEVYRFNDQWFLEYPIICQEHFYGILSVAVDQPHPPQKSKECLITLANVCGISLAMAENGSEMNREHEFYHFLIDLEQYFRPDILHHKRKAKEIARKFCRSLDLNDLFQDMIQYAIDLINLDSAIIQKYFPNKKIQKYIEMYHYLLENPMDMKEEKIPLESKIIFLAFQYEIDPESVRQLTDQLSQAFILFLEGLEEEEKDEMTPGKTDEGKGEDGNVPHGFLQSVNLSRREFEVLDLVLKGASNQEIAEKLSISYHTVKNHMTNILQKLGVSDRAQAIAKIYQMGYFPKLD</sequence>
<feature type="region of interest" description="Disordered" evidence="4">
    <location>
        <begin position="645"/>
        <end position="665"/>
    </location>
</feature>
<evidence type="ECO:0000256" key="2">
    <source>
        <dbReference type="ARBA" id="ARBA00023125"/>
    </source>
</evidence>
<evidence type="ECO:0000313" key="6">
    <source>
        <dbReference type="EMBL" id="RKO62967.1"/>
    </source>
</evidence>
<proteinExistence type="predicted"/>
<feature type="compositionally biased region" description="Basic and acidic residues" evidence="4">
    <location>
        <begin position="649"/>
        <end position="664"/>
    </location>
</feature>
<organism evidence="6 7">
    <name type="scientific">Caldibacillus debilis GB1</name>
    <dbReference type="NCBI Taxonomy" id="1339248"/>
    <lineage>
        <taxon>Bacteria</taxon>
        <taxon>Bacillati</taxon>
        <taxon>Bacillota</taxon>
        <taxon>Bacilli</taxon>
        <taxon>Bacillales</taxon>
        <taxon>Bacillaceae</taxon>
        <taxon>Caldibacillus</taxon>
    </lineage>
</organism>
<gene>
    <name evidence="6" type="ORF">Cdeb_00054</name>
</gene>
<evidence type="ECO:0000313" key="7">
    <source>
        <dbReference type="Proteomes" id="UP000286235"/>
    </source>
</evidence>
<dbReference type="SMART" id="SM00421">
    <property type="entry name" value="HTH_LUXR"/>
    <property type="match status" value="1"/>
</dbReference>